<dbReference type="PANTHER" id="PTHR23330">
    <property type="entry name" value="P300 TRANSCRIPTIONAL COFACTOR JMY-RELATED"/>
    <property type="match status" value="1"/>
</dbReference>
<dbReference type="PANTHER" id="PTHR23330:SF9">
    <property type="entry name" value="PROLINE-RICH PROTEIN 11"/>
    <property type="match status" value="1"/>
</dbReference>
<evidence type="ECO:0000313" key="2">
    <source>
        <dbReference type="Proteomes" id="UP000095280"/>
    </source>
</evidence>
<feature type="region of interest" description="Disordered" evidence="1">
    <location>
        <begin position="1"/>
        <end position="68"/>
    </location>
</feature>
<organism evidence="2 3">
    <name type="scientific">Macrostomum lignano</name>
    <dbReference type="NCBI Taxonomy" id="282301"/>
    <lineage>
        <taxon>Eukaryota</taxon>
        <taxon>Metazoa</taxon>
        <taxon>Spiralia</taxon>
        <taxon>Lophotrochozoa</taxon>
        <taxon>Platyhelminthes</taxon>
        <taxon>Rhabditophora</taxon>
        <taxon>Macrostomorpha</taxon>
        <taxon>Macrostomida</taxon>
        <taxon>Macrostomidae</taxon>
        <taxon>Macrostomum</taxon>
    </lineage>
</organism>
<feature type="compositionally biased region" description="Basic residues" evidence="1">
    <location>
        <begin position="322"/>
        <end position="331"/>
    </location>
</feature>
<feature type="compositionally biased region" description="Low complexity" evidence="1">
    <location>
        <begin position="28"/>
        <end position="55"/>
    </location>
</feature>
<name>A0A1I8JPA8_9PLAT</name>
<sequence>TDSPAIPVSPVVQTRQSAVCGDTRAPVGGPSSSTTAGTASAAAAAAAAPPNSSSASPPPPPPLPQSGDLRIHEDQQATVAAAQGHLDDVVGMPSLASSLTMQPLFRSPSPGPAARTRRPRLYSYGRSLIPRFFHSLLRNCDEAFVRLRSSQEVLVSAPPRPHPPGPPPPPSHLLIVTSPSAELVTTYCRCQPVMCKILTEISLIIEFFLDDMRSPVEHGGQAARELVPRCVLTAAPPAAGRRCEELMTLQKQLGQPPRQCLQSALYHKWLRKAARLGNGVDPASGVSRRPLRRVVQLRQQRLQRRPTEVRRQLRQPAAPRQPPRRSRRRSGKAPIAAPPRLAEAGVVEAAARSRRRKAPPPPPLQPLQPPHASGPGGPNDVMVVLEPSLMGGVGGGGGGGGGGCGYGPPPLMAPGGGGSNSAAARQQQRQRRQQQLRQPQQPSTPRRSTS</sequence>
<feature type="compositionally biased region" description="Pro residues" evidence="1">
    <location>
        <begin position="359"/>
        <end position="369"/>
    </location>
</feature>
<accession>A0A1I8JPA8</accession>
<evidence type="ECO:0000256" key="1">
    <source>
        <dbReference type="SAM" id="MobiDB-lite"/>
    </source>
</evidence>
<dbReference type="WBParaSite" id="snap_masked-unitig_36536-processed-gene-0.0-mRNA-1">
    <property type="protein sequence ID" value="snap_masked-unitig_36536-processed-gene-0.0-mRNA-1"/>
    <property type="gene ID" value="snap_masked-unitig_36536-processed-gene-0.0"/>
</dbReference>
<proteinExistence type="predicted"/>
<protein>
    <submittedName>
        <fullName evidence="3">Ras-GEF domain-containing protein</fullName>
    </submittedName>
</protein>
<reference evidence="3" key="1">
    <citation type="submission" date="2016-11" db="UniProtKB">
        <authorList>
            <consortium name="WormBaseParasite"/>
        </authorList>
    </citation>
    <scope>IDENTIFICATION</scope>
</reference>
<feature type="compositionally biased region" description="Gly residues" evidence="1">
    <location>
        <begin position="391"/>
        <end position="406"/>
    </location>
</feature>
<dbReference type="Proteomes" id="UP000095280">
    <property type="component" value="Unplaced"/>
</dbReference>
<evidence type="ECO:0000313" key="3">
    <source>
        <dbReference type="WBParaSite" id="snap_masked-unitig_36536-processed-gene-0.0-mRNA-1"/>
    </source>
</evidence>
<dbReference type="AlphaFoldDB" id="A0A1I8JPA8"/>
<keyword evidence="2" id="KW-1185">Reference proteome</keyword>
<feature type="region of interest" description="Disordered" evidence="1">
    <location>
        <begin position="278"/>
        <end position="450"/>
    </location>
</feature>
<feature type="compositionally biased region" description="Low complexity" evidence="1">
    <location>
        <begin position="435"/>
        <end position="450"/>
    </location>
</feature>